<dbReference type="EMBL" id="BJVI01000023">
    <property type="protein sequence ID" value="GEL18613.1"/>
    <property type="molecule type" value="Genomic_DNA"/>
</dbReference>
<comment type="caution">
    <text evidence="1">The sequence shown here is derived from an EMBL/GenBank/DDBJ whole genome shotgun (WGS) entry which is preliminary data.</text>
</comment>
<evidence type="ECO:0000313" key="1">
    <source>
        <dbReference type="EMBL" id="GEL18613.1"/>
    </source>
</evidence>
<accession>A0A511D265</accession>
<dbReference type="OrthoDB" id="4299905at2"/>
<dbReference type="AlphaFoldDB" id="A0A511D265"/>
<gene>
    <name evidence="1" type="ORF">PA7_24500</name>
</gene>
<dbReference type="RefSeq" id="WP_028930353.1">
    <property type="nucleotide sequence ID" value="NZ_AUII01000010.1"/>
</dbReference>
<organism evidence="1 2">
    <name type="scientific">Pseudonocardia asaccharolytica DSM 44247 = NBRC 16224</name>
    <dbReference type="NCBI Taxonomy" id="1123024"/>
    <lineage>
        <taxon>Bacteria</taxon>
        <taxon>Bacillati</taxon>
        <taxon>Actinomycetota</taxon>
        <taxon>Actinomycetes</taxon>
        <taxon>Pseudonocardiales</taxon>
        <taxon>Pseudonocardiaceae</taxon>
        <taxon>Pseudonocardia</taxon>
    </lineage>
</organism>
<proteinExistence type="predicted"/>
<evidence type="ECO:0000313" key="2">
    <source>
        <dbReference type="Proteomes" id="UP000321328"/>
    </source>
</evidence>
<dbReference type="Proteomes" id="UP000321328">
    <property type="component" value="Unassembled WGS sequence"/>
</dbReference>
<reference evidence="1 2" key="1">
    <citation type="submission" date="2019-07" db="EMBL/GenBank/DDBJ databases">
        <title>Whole genome shotgun sequence of Pseudonocardia asaccharolytica NBRC 16224.</title>
        <authorList>
            <person name="Hosoyama A."/>
            <person name="Uohara A."/>
            <person name="Ohji S."/>
            <person name="Ichikawa N."/>
        </authorList>
    </citation>
    <scope>NUCLEOTIDE SEQUENCE [LARGE SCALE GENOMIC DNA]</scope>
    <source>
        <strain evidence="1 2">NBRC 16224</strain>
    </source>
</reference>
<dbReference type="STRING" id="1123024.GCA_000423625_02576"/>
<name>A0A511D265_9PSEU</name>
<protein>
    <recommendedName>
        <fullName evidence="3">Regulatory protein</fullName>
    </recommendedName>
</protein>
<evidence type="ECO:0008006" key="3">
    <source>
        <dbReference type="Google" id="ProtNLM"/>
    </source>
</evidence>
<sequence length="112" mass="12100">MDLILDTSDVKFQVSGEFEPRLDKDGVQRRDKSGGTNLPLYAVKLVAWFDADAETILVTVAIADPPKVSQGQYVTVERLQAMPWVQNGNSRVAFRAKSVVPMSGSGSGSKSA</sequence>
<keyword evidence="2" id="KW-1185">Reference proteome</keyword>